<evidence type="ECO:0008006" key="4">
    <source>
        <dbReference type="Google" id="ProtNLM"/>
    </source>
</evidence>
<accession>A0A5M9HYF6</accession>
<dbReference type="AlphaFoldDB" id="A0A5M9HYF6"/>
<sequence length="201" mass="22057">MYQDYRPSVDIKLLAKWIGVLFWLTIVSIVAGLFTGNNSDELYGIGWLIRAGADLAYGIVLLRLASEDESYRRSGICVILCAAIGIVSTAMNVAIPGAGIMLGMIAVILTAVLDIAGEYYEFKAHAGVMSYVSQMMSDKWERLWKWKLWTMLGMLAAVIVSILISVIGVFIALVSGIGTFVVSIMKIVYLRQTAKTLEGYE</sequence>
<organism evidence="2 3">
    <name type="scientific">Mediterraneibacter catenae</name>
    <dbReference type="NCBI Taxonomy" id="2594882"/>
    <lineage>
        <taxon>Bacteria</taxon>
        <taxon>Bacillati</taxon>
        <taxon>Bacillota</taxon>
        <taxon>Clostridia</taxon>
        <taxon>Lachnospirales</taxon>
        <taxon>Lachnospiraceae</taxon>
        <taxon>Mediterraneibacter</taxon>
    </lineage>
</organism>
<proteinExistence type="predicted"/>
<feature type="transmembrane region" description="Helical" evidence="1">
    <location>
        <begin position="14"/>
        <end position="36"/>
    </location>
</feature>
<protein>
    <recommendedName>
        <fullName evidence="4">DUF308 domain-containing protein</fullName>
    </recommendedName>
</protein>
<dbReference type="Proteomes" id="UP000322025">
    <property type="component" value="Unassembled WGS sequence"/>
</dbReference>
<dbReference type="EMBL" id="VMSO01000024">
    <property type="protein sequence ID" value="KAA8500489.1"/>
    <property type="molecule type" value="Genomic_DNA"/>
</dbReference>
<reference evidence="2" key="1">
    <citation type="submission" date="2019-07" db="EMBL/GenBank/DDBJ databases">
        <authorList>
            <person name="Wongkuna S."/>
            <person name="Scaria J."/>
        </authorList>
    </citation>
    <scope>NUCLEOTIDE SEQUENCE [LARGE SCALE GENOMIC DNA]</scope>
    <source>
        <strain evidence="2">SW178</strain>
    </source>
</reference>
<keyword evidence="1" id="KW-1133">Transmembrane helix</keyword>
<evidence type="ECO:0000313" key="2">
    <source>
        <dbReference type="EMBL" id="KAA8500489.1"/>
    </source>
</evidence>
<gene>
    <name evidence="2" type="ORF">FNY66_13470</name>
</gene>
<keyword evidence="3" id="KW-1185">Reference proteome</keyword>
<dbReference type="RefSeq" id="WP_150311470.1">
    <property type="nucleotide sequence ID" value="NZ_VMSO01000024.1"/>
</dbReference>
<keyword evidence="1" id="KW-0812">Transmembrane</keyword>
<feature type="transmembrane region" description="Helical" evidence="1">
    <location>
        <begin position="42"/>
        <end position="64"/>
    </location>
</feature>
<feature type="transmembrane region" description="Helical" evidence="1">
    <location>
        <begin position="76"/>
        <end position="95"/>
    </location>
</feature>
<dbReference type="OrthoDB" id="2067009at2"/>
<keyword evidence="1" id="KW-0472">Membrane</keyword>
<evidence type="ECO:0000256" key="1">
    <source>
        <dbReference type="SAM" id="Phobius"/>
    </source>
</evidence>
<feature type="transmembrane region" description="Helical" evidence="1">
    <location>
        <begin position="143"/>
        <end position="164"/>
    </location>
</feature>
<feature type="transmembrane region" description="Helical" evidence="1">
    <location>
        <begin position="170"/>
        <end position="189"/>
    </location>
</feature>
<feature type="transmembrane region" description="Helical" evidence="1">
    <location>
        <begin position="101"/>
        <end position="122"/>
    </location>
</feature>
<evidence type="ECO:0000313" key="3">
    <source>
        <dbReference type="Proteomes" id="UP000322025"/>
    </source>
</evidence>
<name>A0A5M9HYF6_9FIRM</name>
<comment type="caution">
    <text evidence="2">The sequence shown here is derived from an EMBL/GenBank/DDBJ whole genome shotgun (WGS) entry which is preliminary data.</text>
</comment>